<feature type="region of interest" description="Disordered" evidence="1">
    <location>
        <begin position="292"/>
        <end position="323"/>
    </location>
</feature>
<keyword evidence="3" id="KW-1185">Reference proteome</keyword>
<accession>A0AAV7G0U3</accession>
<reference evidence="2 3" key="1">
    <citation type="journal article" date="2021" name="Hortic Res">
        <title>Chromosome-scale assembly of the Dendrobium chrysotoxum genome enhances the understanding of orchid evolution.</title>
        <authorList>
            <person name="Zhang Y."/>
            <person name="Zhang G.Q."/>
            <person name="Zhang D."/>
            <person name="Liu X.D."/>
            <person name="Xu X.Y."/>
            <person name="Sun W.H."/>
            <person name="Yu X."/>
            <person name="Zhu X."/>
            <person name="Wang Z.W."/>
            <person name="Zhao X."/>
            <person name="Zhong W.Y."/>
            <person name="Chen H."/>
            <person name="Yin W.L."/>
            <person name="Huang T."/>
            <person name="Niu S.C."/>
            <person name="Liu Z.J."/>
        </authorList>
    </citation>
    <scope>NUCLEOTIDE SEQUENCE [LARGE SCALE GENOMIC DNA]</scope>
    <source>
        <strain evidence="2">Lindl</strain>
    </source>
</reference>
<dbReference type="Proteomes" id="UP000775213">
    <property type="component" value="Unassembled WGS sequence"/>
</dbReference>
<sequence length="452" mass="51640">MWKSSYPESSLFELVHNRELLKSCSNSLAQIHIWSLLGILQPRVICKMTHCVKNAKRMFCNLSKLSSHLHNLNDGLCNRSSRPLSVMSPCNNSIKEFSTLAELHDKMNSIVIFVSILQAHNIKMRRHMPHNLNLPPHILNINSSPKLQLRDTLASELLSRLLISAEICYPKLTSSELDTELIAASDVATSGLFENDELRTARVRRSIVLNRERVWLLPLLLLRLVLLLQRINRRRTAITHFLWLAGLFARVLIFGQRSDFFPKVSKTKIQIDERCDLWKIEEEIFPYRRTSTKLGGNERKGRKEQAKQETSERNPSATPSLSGAVSLSLSPISSGPEDLVRFLSYELIAIGPLVVPAVMMRRGLTEGWKWLLEWITGERAGTPCTTQRRIRAQDWVEYVLCLHQEGEKEFQVLYITRRVKGFQVLCRTGGGGRDFVRTYSPSCRAKGESLKV</sequence>
<name>A0AAV7G0U3_DENCH</name>
<evidence type="ECO:0000313" key="2">
    <source>
        <dbReference type="EMBL" id="KAH0449706.1"/>
    </source>
</evidence>
<evidence type="ECO:0000256" key="1">
    <source>
        <dbReference type="SAM" id="MobiDB-lite"/>
    </source>
</evidence>
<comment type="caution">
    <text evidence="2">The sequence shown here is derived from an EMBL/GenBank/DDBJ whole genome shotgun (WGS) entry which is preliminary data.</text>
</comment>
<feature type="compositionally biased region" description="Basic and acidic residues" evidence="1">
    <location>
        <begin position="296"/>
        <end position="312"/>
    </location>
</feature>
<gene>
    <name evidence="2" type="ORF">IEQ34_020398</name>
</gene>
<protein>
    <submittedName>
        <fullName evidence="2">Uncharacterized protein</fullName>
    </submittedName>
</protein>
<dbReference type="EMBL" id="JAGFBR010000018">
    <property type="protein sequence ID" value="KAH0449706.1"/>
    <property type="molecule type" value="Genomic_DNA"/>
</dbReference>
<organism evidence="2 3">
    <name type="scientific">Dendrobium chrysotoxum</name>
    <name type="common">Orchid</name>
    <dbReference type="NCBI Taxonomy" id="161865"/>
    <lineage>
        <taxon>Eukaryota</taxon>
        <taxon>Viridiplantae</taxon>
        <taxon>Streptophyta</taxon>
        <taxon>Embryophyta</taxon>
        <taxon>Tracheophyta</taxon>
        <taxon>Spermatophyta</taxon>
        <taxon>Magnoliopsida</taxon>
        <taxon>Liliopsida</taxon>
        <taxon>Asparagales</taxon>
        <taxon>Orchidaceae</taxon>
        <taxon>Epidendroideae</taxon>
        <taxon>Malaxideae</taxon>
        <taxon>Dendrobiinae</taxon>
        <taxon>Dendrobium</taxon>
    </lineage>
</organism>
<feature type="compositionally biased region" description="Polar residues" evidence="1">
    <location>
        <begin position="313"/>
        <end position="323"/>
    </location>
</feature>
<dbReference type="AlphaFoldDB" id="A0AAV7G0U3"/>
<proteinExistence type="predicted"/>
<evidence type="ECO:0000313" key="3">
    <source>
        <dbReference type="Proteomes" id="UP000775213"/>
    </source>
</evidence>